<gene>
    <name evidence="1" type="ORF">SAMN05421687_104271</name>
</gene>
<accession>A0A1N7JAC0</accession>
<evidence type="ECO:0000313" key="1">
    <source>
        <dbReference type="EMBL" id="SIS46302.1"/>
    </source>
</evidence>
<dbReference type="Proteomes" id="UP000187608">
    <property type="component" value="Unassembled WGS sequence"/>
</dbReference>
<reference evidence="2" key="1">
    <citation type="submission" date="2017-01" db="EMBL/GenBank/DDBJ databases">
        <authorList>
            <person name="Varghese N."/>
            <person name="Submissions S."/>
        </authorList>
    </citation>
    <scope>NUCLEOTIDE SEQUENCE [LARGE SCALE GENOMIC DNA]</scope>
    <source>
        <strain evidence="2">DSM 23127</strain>
    </source>
</reference>
<dbReference type="EMBL" id="FTOC01000004">
    <property type="protein sequence ID" value="SIS46302.1"/>
    <property type="molecule type" value="Genomic_DNA"/>
</dbReference>
<evidence type="ECO:0000313" key="2">
    <source>
        <dbReference type="Proteomes" id="UP000187608"/>
    </source>
</evidence>
<organism evidence="1 2">
    <name type="scientific">Salimicrobium flavidum</name>
    <dbReference type="NCBI Taxonomy" id="570947"/>
    <lineage>
        <taxon>Bacteria</taxon>
        <taxon>Bacillati</taxon>
        <taxon>Bacillota</taxon>
        <taxon>Bacilli</taxon>
        <taxon>Bacillales</taxon>
        <taxon>Bacillaceae</taxon>
        <taxon>Salimicrobium</taxon>
    </lineage>
</organism>
<keyword evidence="2" id="KW-1185">Reference proteome</keyword>
<protein>
    <submittedName>
        <fullName evidence="1">Uncharacterized protein</fullName>
    </submittedName>
</protein>
<name>A0A1N7JAC0_9BACI</name>
<proteinExistence type="predicted"/>
<dbReference type="AlphaFoldDB" id="A0A1N7JAC0"/>
<dbReference type="RefSeq" id="WP_076558511.1">
    <property type="nucleotide sequence ID" value="NZ_FTOC01000004.1"/>
</dbReference>
<sequence>MFSERQKGEIARVSCQLESLHYSYGPGTLIARKNVLEFQPSSTSIAATNDSFSFEKMTPIQADEPKGLRRILRMVFFTGFRGAFMYEGERYSIVQVTDEKKDFERFVETVNRHIKETE</sequence>